<feature type="non-terminal residue" evidence="2">
    <location>
        <position position="52"/>
    </location>
</feature>
<comment type="caution">
    <text evidence="2">The sequence shown here is derived from an EMBL/GenBank/DDBJ whole genome shotgun (WGS) entry which is preliminary data.</text>
</comment>
<keyword evidence="3" id="KW-1185">Reference proteome</keyword>
<accession>A0ABN7XJB6</accession>
<evidence type="ECO:0000313" key="3">
    <source>
        <dbReference type="Proteomes" id="UP000789901"/>
    </source>
</evidence>
<dbReference type="EMBL" id="CAJVQB010148773">
    <property type="protein sequence ID" value="CAG8855376.1"/>
    <property type="molecule type" value="Genomic_DNA"/>
</dbReference>
<organism evidence="2 3">
    <name type="scientific">Gigaspora margarita</name>
    <dbReference type="NCBI Taxonomy" id="4874"/>
    <lineage>
        <taxon>Eukaryota</taxon>
        <taxon>Fungi</taxon>
        <taxon>Fungi incertae sedis</taxon>
        <taxon>Mucoromycota</taxon>
        <taxon>Glomeromycotina</taxon>
        <taxon>Glomeromycetes</taxon>
        <taxon>Diversisporales</taxon>
        <taxon>Gigasporaceae</taxon>
        <taxon>Gigaspora</taxon>
    </lineage>
</organism>
<sequence>MNHAEEIKHLKRNLEILNQELNFREQIIEGLEANLNRFEVKCTIWLENMSNP</sequence>
<gene>
    <name evidence="2" type="ORF">GMARGA_LOCUS44197</name>
</gene>
<proteinExistence type="predicted"/>
<evidence type="ECO:0000313" key="2">
    <source>
        <dbReference type="EMBL" id="CAG8855376.1"/>
    </source>
</evidence>
<name>A0ABN7XJB6_GIGMA</name>
<feature type="coiled-coil region" evidence="1">
    <location>
        <begin position="7"/>
        <end position="34"/>
    </location>
</feature>
<evidence type="ECO:0000256" key="1">
    <source>
        <dbReference type="SAM" id="Coils"/>
    </source>
</evidence>
<reference evidence="2 3" key="1">
    <citation type="submission" date="2021-06" db="EMBL/GenBank/DDBJ databases">
        <authorList>
            <person name="Kallberg Y."/>
            <person name="Tangrot J."/>
            <person name="Rosling A."/>
        </authorList>
    </citation>
    <scope>NUCLEOTIDE SEQUENCE [LARGE SCALE GENOMIC DNA]</scope>
    <source>
        <strain evidence="2 3">120-4 pot B 10/14</strain>
    </source>
</reference>
<keyword evidence="1" id="KW-0175">Coiled coil</keyword>
<protein>
    <submittedName>
        <fullName evidence="2">1680_t:CDS:1</fullName>
    </submittedName>
</protein>
<dbReference type="Proteomes" id="UP000789901">
    <property type="component" value="Unassembled WGS sequence"/>
</dbReference>